<organism evidence="3 4">
    <name type="scientific">Allofranklinella schreckenbergeri</name>
    <dbReference type="NCBI Taxonomy" id="1076744"/>
    <lineage>
        <taxon>Bacteria</taxon>
        <taxon>Pseudomonadati</taxon>
        <taxon>Pseudomonadota</taxon>
        <taxon>Betaproteobacteria</taxon>
        <taxon>Burkholderiales</taxon>
        <taxon>Comamonadaceae</taxon>
        <taxon>Allofranklinella</taxon>
    </lineage>
</organism>
<feature type="transmembrane region" description="Helical" evidence="1">
    <location>
        <begin position="181"/>
        <end position="199"/>
    </location>
</feature>
<evidence type="ECO:0000313" key="3">
    <source>
        <dbReference type="EMBL" id="RMX00158.1"/>
    </source>
</evidence>
<dbReference type="EMBL" id="RDQM01000003">
    <property type="protein sequence ID" value="RMX00158.1"/>
    <property type="molecule type" value="Genomic_DNA"/>
</dbReference>
<reference evidence="3 4" key="1">
    <citation type="submission" date="2018-10" db="EMBL/GenBank/DDBJ databases">
        <title>Comamonadaceae CDC group NO-1 genome sequencing and assembly.</title>
        <authorList>
            <person name="Bernier A.-M."/>
            <person name="Bernard K."/>
        </authorList>
    </citation>
    <scope>NUCLEOTIDE SEQUENCE [LARGE SCALE GENOMIC DNA]</scope>
    <source>
        <strain evidence="3 4">NML970147</strain>
    </source>
</reference>
<feature type="transmembrane region" description="Helical" evidence="1">
    <location>
        <begin position="68"/>
        <end position="85"/>
    </location>
</feature>
<dbReference type="GO" id="GO:0020037">
    <property type="term" value="F:heme binding"/>
    <property type="evidence" value="ECO:0007669"/>
    <property type="project" value="InterPro"/>
</dbReference>
<feature type="domain" description="Cytochrome c assembly protein" evidence="2">
    <location>
        <begin position="42"/>
        <end position="266"/>
    </location>
</feature>
<dbReference type="InterPro" id="IPR052372">
    <property type="entry name" value="YpjD/HemX"/>
</dbReference>
<accession>A0A3M6QAI0</accession>
<evidence type="ECO:0000259" key="2">
    <source>
        <dbReference type="Pfam" id="PF01578"/>
    </source>
</evidence>
<keyword evidence="1" id="KW-1133">Transmembrane helix</keyword>
<dbReference type="Proteomes" id="UP000267521">
    <property type="component" value="Unassembled WGS sequence"/>
</dbReference>
<feature type="transmembrane region" description="Helical" evidence="1">
    <location>
        <begin position="244"/>
        <end position="263"/>
    </location>
</feature>
<gene>
    <name evidence="3" type="ORF">EBQ26_03620</name>
</gene>
<evidence type="ECO:0000256" key="1">
    <source>
        <dbReference type="SAM" id="Phobius"/>
    </source>
</evidence>
<dbReference type="AlphaFoldDB" id="A0A3M6QAI0"/>
<evidence type="ECO:0000313" key="4">
    <source>
        <dbReference type="Proteomes" id="UP000267521"/>
    </source>
</evidence>
<dbReference type="PANTHER" id="PTHR38034">
    <property type="entry name" value="INNER MEMBRANE PROTEIN YPJD"/>
    <property type="match status" value="1"/>
</dbReference>
<keyword evidence="1" id="KW-0472">Membrane</keyword>
<feature type="transmembrane region" description="Helical" evidence="1">
    <location>
        <begin position="215"/>
        <end position="232"/>
    </location>
</feature>
<dbReference type="GO" id="GO:0017004">
    <property type="term" value="P:cytochrome complex assembly"/>
    <property type="evidence" value="ECO:0007669"/>
    <property type="project" value="InterPro"/>
</dbReference>
<comment type="caution">
    <text evidence="3">The sequence shown here is derived from an EMBL/GenBank/DDBJ whole genome shotgun (WGS) entry which is preliminary data.</text>
</comment>
<protein>
    <submittedName>
        <fullName evidence="3">Cytochrome C assembly protein</fullName>
    </submittedName>
</protein>
<dbReference type="Pfam" id="PF01578">
    <property type="entry name" value="Cytochrom_C_asm"/>
    <property type="match status" value="1"/>
</dbReference>
<sequence length="268" mass="29195">MLSPAASLGPSAWLLPWAALAALAYGAAMVWPRAHQSHPPRLLLLAAWCLHLASIACGLLLAVPTFGFGPALSITGWLAFTVYAIEYQVLPRLPPQRWLLAVAAASALLGALYPGPPLPDRHSLWMATHMALGISSYGLFAAAVFHGWLMRRAEKRMRSASALDAGDDLPLLALERLTFRFAQAGFVLLTATLIAGLLFRDTVYGQAWAWRHKEVFSTLAWMTFAALLLARWRMGLRGKKAVRILNAGAILLLLAYVGSRFVMEVILA</sequence>
<feature type="transmembrane region" description="Helical" evidence="1">
    <location>
        <begin position="42"/>
        <end position="62"/>
    </location>
</feature>
<dbReference type="InterPro" id="IPR002541">
    <property type="entry name" value="Cyt_c_assembly"/>
</dbReference>
<feature type="transmembrane region" description="Helical" evidence="1">
    <location>
        <begin position="97"/>
        <end position="115"/>
    </location>
</feature>
<name>A0A3M6QAI0_9BURK</name>
<dbReference type="RefSeq" id="WP_122237655.1">
    <property type="nucleotide sequence ID" value="NZ_RDQM01000003.1"/>
</dbReference>
<keyword evidence="1" id="KW-0812">Transmembrane</keyword>
<dbReference type="PANTHER" id="PTHR38034:SF1">
    <property type="entry name" value="INNER MEMBRANE PROTEIN YPJD"/>
    <property type="match status" value="1"/>
</dbReference>
<feature type="transmembrane region" description="Helical" evidence="1">
    <location>
        <begin position="12"/>
        <end position="30"/>
    </location>
</feature>
<feature type="transmembrane region" description="Helical" evidence="1">
    <location>
        <begin position="127"/>
        <end position="149"/>
    </location>
</feature>
<proteinExistence type="predicted"/>